<dbReference type="FunFam" id="2.40.110.10:FF:000001">
    <property type="entry name" value="Acyl-CoA dehydrogenase, mitochondrial"/>
    <property type="match status" value="1"/>
</dbReference>
<dbReference type="InterPro" id="IPR013786">
    <property type="entry name" value="AcylCoA_DH/ox_N"/>
</dbReference>
<dbReference type="InterPro" id="IPR009075">
    <property type="entry name" value="AcylCo_DH/oxidase_C"/>
</dbReference>
<evidence type="ECO:0000259" key="7">
    <source>
        <dbReference type="Pfam" id="PF00441"/>
    </source>
</evidence>
<reference evidence="10 11" key="1">
    <citation type="journal article" date="2014" name="BMC Genomics">
        <title>Comparison of environmental and isolate Sulfobacillus genomes reveals diverse carbon, sulfur, nitrogen, and hydrogen metabolisms.</title>
        <authorList>
            <person name="Justice N.B."/>
            <person name="Norman A."/>
            <person name="Brown C.T."/>
            <person name="Singh A."/>
            <person name="Thomas B.C."/>
            <person name="Banfield J.F."/>
        </authorList>
    </citation>
    <scope>NUCLEOTIDE SEQUENCE [LARGE SCALE GENOMIC DNA]</scope>
    <source>
        <strain evidence="10">AMDSBA3</strain>
    </source>
</reference>
<dbReference type="Pfam" id="PF02770">
    <property type="entry name" value="Acyl-CoA_dh_M"/>
    <property type="match status" value="1"/>
</dbReference>
<evidence type="ECO:0000256" key="2">
    <source>
        <dbReference type="ARBA" id="ARBA00009347"/>
    </source>
</evidence>
<evidence type="ECO:0000256" key="5">
    <source>
        <dbReference type="ARBA" id="ARBA00023002"/>
    </source>
</evidence>
<dbReference type="PROSITE" id="PS00073">
    <property type="entry name" value="ACYL_COA_DH_2"/>
    <property type="match status" value="1"/>
</dbReference>
<keyword evidence="5 6" id="KW-0560">Oxidoreductase</keyword>
<dbReference type="InterPro" id="IPR037069">
    <property type="entry name" value="AcylCoA_DH/ox_N_sf"/>
</dbReference>
<evidence type="ECO:0000256" key="3">
    <source>
        <dbReference type="ARBA" id="ARBA00022630"/>
    </source>
</evidence>
<dbReference type="InterPro" id="IPR006091">
    <property type="entry name" value="Acyl-CoA_Oxase/DH_mid-dom"/>
</dbReference>
<evidence type="ECO:0000313" key="11">
    <source>
        <dbReference type="Proteomes" id="UP000241848"/>
    </source>
</evidence>
<accession>A0A2T2WNJ8</accession>
<evidence type="ECO:0000256" key="4">
    <source>
        <dbReference type="ARBA" id="ARBA00022827"/>
    </source>
</evidence>
<dbReference type="Proteomes" id="UP000241848">
    <property type="component" value="Unassembled WGS sequence"/>
</dbReference>
<sequence length="385" mass="42605">MTLDFSEEECMVRDVVQRIVETHIRPRAVELDEEESFPWPQIKVLADNGLMGILVPQKYGGQQGSHLLYAMVVEEIARACAATALVYFTNTHGQLPILLAGTDTQKVHYLPPMANGEWLGALAVTEPQNGSDAAHMQCRATRVSDGYVLNGEKIFITNGDKADVMVVFARTGEPGARGISAFIVERKNGVVTSRVERKMGVRGSSTAALRFEDVFVPTVQRLGEEHQGFSTLMRTFDTTRLSTAAQAVGIAQGAYDIALEYTLVRQQFGRRIFDFQGMQFRLSEMLADITAGRALLYQTARLVDTGKPFTMEAAMAKLWCSEMAGRVTNQAVQALGGYGYMREFGVERMMRDAKITQIYDGTSDIQKLVIARRVLDVVQGRRGAQ</sequence>
<proteinExistence type="inferred from homology"/>
<dbReference type="InterPro" id="IPR036250">
    <property type="entry name" value="AcylCo_DH-like_C"/>
</dbReference>
<dbReference type="PIRSF" id="PIRSF016578">
    <property type="entry name" value="HsaA"/>
    <property type="match status" value="1"/>
</dbReference>
<dbReference type="Gene3D" id="1.20.140.10">
    <property type="entry name" value="Butyryl-CoA Dehydrogenase, subunit A, domain 3"/>
    <property type="match status" value="1"/>
</dbReference>
<name>A0A2T2WNJ8_9FIRM</name>
<dbReference type="SUPFAM" id="SSF47203">
    <property type="entry name" value="Acyl-CoA dehydrogenase C-terminal domain-like"/>
    <property type="match status" value="1"/>
</dbReference>
<dbReference type="FunFam" id="1.10.540.10:FF:000002">
    <property type="entry name" value="Acyl-CoA dehydrogenase FadE19"/>
    <property type="match status" value="1"/>
</dbReference>
<protein>
    <submittedName>
        <fullName evidence="10">Acyl-CoA dehydrogenase</fullName>
    </submittedName>
</protein>
<keyword evidence="3 6" id="KW-0285">Flavoprotein</keyword>
<dbReference type="AlphaFoldDB" id="A0A2T2WNJ8"/>
<dbReference type="InterPro" id="IPR046373">
    <property type="entry name" value="Acyl-CoA_Oxase/DH_mid-dom_sf"/>
</dbReference>
<dbReference type="InterPro" id="IPR006089">
    <property type="entry name" value="Acyl-CoA_DH_CS"/>
</dbReference>
<feature type="domain" description="Acyl-CoA oxidase/dehydrogenase middle" evidence="8">
    <location>
        <begin position="121"/>
        <end position="214"/>
    </location>
</feature>
<dbReference type="Gene3D" id="2.40.110.10">
    <property type="entry name" value="Butyryl-CoA Dehydrogenase, subunit A, domain 2"/>
    <property type="match status" value="1"/>
</dbReference>
<dbReference type="EMBL" id="PXYV01000003">
    <property type="protein sequence ID" value="PSR23825.1"/>
    <property type="molecule type" value="Genomic_DNA"/>
</dbReference>
<evidence type="ECO:0000256" key="6">
    <source>
        <dbReference type="RuleBase" id="RU362125"/>
    </source>
</evidence>
<gene>
    <name evidence="10" type="ORF">C7B45_01505</name>
</gene>
<feature type="domain" description="Acyl-CoA dehydrogenase/oxidase C-terminal" evidence="7">
    <location>
        <begin position="227"/>
        <end position="375"/>
    </location>
</feature>
<dbReference type="PANTHER" id="PTHR43884">
    <property type="entry name" value="ACYL-COA DEHYDROGENASE"/>
    <property type="match status" value="1"/>
</dbReference>
<comment type="similarity">
    <text evidence="2 6">Belongs to the acyl-CoA dehydrogenase family.</text>
</comment>
<comment type="cofactor">
    <cofactor evidence="1 6">
        <name>FAD</name>
        <dbReference type="ChEBI" id="CHEBI:57692"/>
    </cofactor>
</comment>
<evidence type="ECO:0000259" key="9">
    <source>
        <dbReference type="Pfam" id="PF02771"/>
    </source>
</evidence>
<dbReference type="Gene3D" id="1.10.540.10">
    <property type="entry name" value="Acyl-CoA dehydrogenase/oxidase, N-terminal domain"/>
    <property type="match status" value="1"/>
</dbReference>
<dbReference type="SUPFAM" id="SSF56645">
    <property type="entry name" value="Acyl-CoA dehydrogenase NM domain-like"/>
    <property type="match status" value="1"/>
</dbReference>
<dbReference type="Pfam" id="PF02771">
    <property type="entry name" value="Acyl-CoA_dh_N"/>
    <property type="match status" value="1"/>
</dbReference>
<evidence type="ECO:0000256" key="1">
    <source>
        <dbReference type="ARBA" id="ARBA00001974"/>
    </source>
</evidence>
<evidence type="ECO:0000313" key="10">
    <source>
        <dbReference type="EMBL" id="PSR23825.1"/>
    </source>
</evidence>
<dbReference type="GO" id="GO:0003995">
    <property type="term" value="F:acyl-CoA dehydrogenase activity"/>
    <property type="evidence" value="ECO:0007669"/>
    <property type="project" value="InterPro"/>
</dbReference>
<dbReference type="GO" id="GO:0050660">
    <property type="term" value="F:flavin adenine dinucleotide binding"/>
    <property type="evidence" value="ECO:0007669"/>
    <property type="project" value="InterPro"/>
</dbReference>
<evidence type="ECO:0000259" key="8">
    <source>
        <dbReference type="Pfam" id="PF02770"/>
    </source>
</evidence>
<feature type="domain" description="Acyl-CoA dehydrogenase/oxidase N-terminal" evidence="9">
    <location>
        <begin position="6"/>
        <end position="117"/>
    </location>
</feature>
<dbReference type="Pfam" id="PF00441">
    <property type="entry name" value="Acyl-CoA_dh_1"/>
    <property type="match status" value="1"/>
</dbReference>
<organism evidence="10 11">
    <name type="scientific">Sulfobacillus acidophilus</name>
    <dbReference type="NCBI Taxonomy" id="53633"/>
    <lineage>
        <taxon>Bacteria</taxon>
        <taxon>Bacillati</taxon>
        <taxon>Bacillota</taxon>
        <taxon>Clostridia</taxon>
        <taxon>Eubacteriales</taxon>
        <taxon>Clostridiales Family XVII. Incertae Sedis</taxon>
        <taxon>Sulfobacillus</taxon>
    </lineage>
</organism>
<keyword evidence="4 6" id="KW-0274">FAD</keyword>
<comment type="caution">
    <text evidence="10">The sequence shown here is derived from an EMBL/GenBank/DDBJ whole genome shotgun (WGS) entry which is preliminary data.</text>
</comment>
<dbReference type="FunFam" id="1.20.140.10:FF:000004">
    <property type="entry name" value="Acyl-CoA dehydrogenase FadE25"/>
    <property type="match status" value="1"/>
</dbReference>
<dbReference type="PANTHER" id="PTHR43884:SF12">
    <property type="entry name" value="ISOVALERYL-COA DEHYDROGENASE, MITOCHONDRIAL-RELATED"/>
    <property type="match status" value="1"/>
</dbReference>
<dbReference type="InterPro" id="IPR009100">
    <property type="entry name" value="AcylCoA_DH/oxidase_NM_dom_sf"/>
</dbReference>